<feature type="transmembrane region" description="Helical" evidence="1">
    <location>
        <begin position="610"/>
        <end position="632"/>
    </location>
</feature>
<dbReference type="AlphaFoldDB" id="A0A8J8SXP0"/>
<protein>
    <submittedName>
        <fullName evidence="2">Uncharacterized protein</fullName>
    </submittedName>
</protein>
<evidence type="ECO:0000256" key="1">
    <source>
        <dbReference type="SAM" id="Phobius"/>
    </source>
</evidence>
<accession>A0A8J8SXP0</accession>
<sequence>MRRDIFPITLTGSNDRLLDPFSQDYEIIMIGNKGPPSLKNGVQQIIEVEEGTEYTQIIDISEQSIFDPDEEDVMPSIGFNSENLDIFRCDLVERKCIIQVQKSQKPDRFTGILVINDDYQYQPLKKEYFFEVTINAKGSGYMPPIFKAIYEKILSGQSLEGVTNPLEKIFQHLNISKPFENSTISVNNSTNSTMENYYQYILKQLNDTKQTVIPNFPAILIYLNAIQLNSTVKNNRTQQSIVQYLQNSTDYTQMVTWFNESSDQYLTFLVMDELDATKLVNLLQKGMQNAQIIEMDMLKIKKVSQSGVVSISFNFKSNTIIDMIARGALKMMLEDPSGENERVAYSILAMGEDSLQLQLHFEVPDRVSLYQERDILFAEIVQDLILVNKSYTVKLRKGTKRTVEVPPQISEYIQAIIDKVNDALGIATYLLVPGNTLLNVFISGAMSQLYCLLNCLSSLTILSLIPVNIPGPARLLSGAIVQFSQFDMIPTQNLFEWMQLSFSDSDALTLELDGLGFGSMSTLTNLGSTAVYLALNIYAVLTIPIINRLVPQRFYRLKRATQRIFDGTIWSLPLRFFFAQYLTLYLSALVNFEKRDIGDQLLGDRIDKGIANGMLISCSIFPSVIIFSLIIVAKKKLTTPTFALRFGTLTQNLNKSLISQLCTSLELLKLQISILLLLYLRDYPSLQIIALYYISILYQAYLLYFRPYDSVRANVISMINEGLVSVYLLTLVTLTDIQIDRSIKMGAGWGIIANYCLCFIVNLTYMFVHLVARIKDHIIHKMNVRQAAQRSQKYSITVKSQYQRRKIEFGAKVLEEATSKLNSQSLAELGNEIHEQNKLVNKAFQPKFGGYQRQKKGILPGTE</sequence>
<gene>
    <name evidence="2" type="ORF">FGO68_gene5291</name>
</gene>
<feature type="transmembrane region" description="Helical" evidence="1">
    <location>
        <begin position="530"/>
        <end position="551"/>
    </location>
</feature>
<name>A0A8J8SXP0_HALGN</name>
<evidence type="ECO:0000313" key="2">
    <source>
        <dbReference type="EMBL" id="TNV74672.1"/>
    </source>
</evidence>
<feature type="transmembrane region" description="Helical" evidence="1">
    <location>
        <begin position="747"/>
        <end position="772"/>
    </location>
</feature>
<evidence type="ECO:0000313" key="3">
    <source>
        <dbReference type="Proteomes" id="UP000785679"/>
    </source>
</evidence>
<reference evidence="2" key="1">
    <citation type="submission" date="2019-06" db="EMBL/GenBank/DDBJ databases">
        <authorList>
            <person name="Zheng W."/>
        </authorList>
    </citation>
    <scope>NUCLEOTIDE SEQUENCE</scope>
    <source>
        <strain evidence="2">QDHG01</strain>
    </source>
</reference>
<keyword evidence="1" id="KW-0472">Membrane</keyword>
<dbReference type="Proteomes" id="UP000785679">
    <property type="component" value="Unassembled WGS sequence"/>
</dbReference>
<keyword evidence="1" id="KW-1133">Transmembrane helix</keyword>
<feature type="transmembrane region" description="Helical" evidence="1">
    <location>
        <begin position="572"/>
        <end position="590"/>
    </location>
</feature>
<comment type="caution">
    <text evidence="2">The sequence shown here is derived from an EMBL/GenBank/DDBJ whole genome shotgun (WGS) entry which is preliminary data.</text>
</comment>
<feature type="transmembrane region" description="Helical" evidence="1">
    <location>
        <begin position="686"/>
        <end position="704"/>
    </location>
</feature>
<keyword evidence="3" id="KW-1185">Reference proteome</keyword>
<proteinExistence type="predicted"/>
<dbReference type="EMBL" id="RRYP01016729">
    <property type="protein sequence ID" value="TNV74672.1"/>
    <property type="molecule type" value="Genomic_DNA"/>
</dbReference>
<feature type="transmembrane region" description="Helical" evidence="1">
    <location>
        <begin position="716"/>
        <end position="735"/>
    </location>
</feature>
<organism evidence="2 3">
    <name type="scientific">Halteria grandinella</name>
    <dbReference type="NCBI Taxonomy" id="5974"/>
    <lineage>
        <taxon>Eukaryota</taxon>
        <taxon>Sar</taxon>
        <taxon>Alveolata</taxon>
        <taxon>Ciliophora</taxon>
        <taxon>Intramacronucleata</taxon>
        <taxon>Spirotrichea</taxon>
        <taxon>Stichotrichia</taxon>
        <taxon>Sporadotrichida</taxon>
        <taxon>Halteriidae</taxon>
        <taxon>Halteria</taxon>
    </lineage>
</organism>
<feature type="transmembrane region" description="Helical" evidence="1">
    <location>
        <begin position="661"/>
        <end position="680"/>
    </location>
</feature>
<keyword evidence="1" id="KW-0812">Transmembrane</keyword>